<dbReference type="Proteomes" id="UP000593875">
    <property type="component" value="Chromosome"/>
</dbReference>
<reference evidence="1 2" key="1">
    <citation type="submission" date="2020-10" db="EMBL/GenBank/DDBJ databases">
        <title>Genome sequencing of Massilia sp. LPB0304.</title>
        <authorList>
            <person name="Kim J."/>
        </authorList>
    </citation>
    <scope>NUCLEOTIDE SEQUENCE [LARGE SCALE GENOMIC DNA]</scope>
    <source>
        <strain evidence="1 2">LPB0304</strain>
    </source>
</reference>
<dbReference type="NCBIfam" id="NF047558">
    <property type="entry name" value="TPR_END_plus"/>
    <property type="match status" value="1"/>
</dbReference>
<accession>A0A7L9U8X9</accession>
<dbReference type="PROSITE" id="PS51257">
    <property type="entry name" value="PROKAR_LIPOPROTEIN"/>
    <property type="match status" value="1"/>
</dbReference>
<gene>
    <name evidence="1" type="ORF">LPB04_08780</name>
</gene>
<dbReference type="EMBL" id="CP062941">
    <property type="protein sequence ID" value="QOL51337.1"/>
    <property type="molecule type" value="Genomic_DNA"/>
</dbReference>
<protein>
    <submittedName>
        <fullName evidence="1">Uncharacterized protein</fullName>
    </submittedName>
</protein>
<evidence type="ECO:0000313" key="2">
    <source>
        <dbReference type="Proteomes" id="UP000593875"/>
    </source>
</evidence>
<proteinExistence type="predicted"/>
<keyword evidence="2" id="KW-1185">Reference proteome</keyword>
<dbReference type="RefSeq" id="WP_193688312.1">
    <property type="nucleotide sequence ID" value="NZ_CP062941.1"/>
</dbReference>
<organism evidence="1 2">
    <name type="scientific">Massilia litorea</name>
    <dbReference type="NCBI Taxonomy" id="2769491"/>
    <lineage>
        <taxon>Bacteria</taxon>
        <taxon>Pseudomonadati</taxon>
        <taxon>Pseudomonadota</taxon>
        <taxon>Betaproteobacteria</taxon>
        <taxon>Burkholderiales</taxon>
        <taxon>Oxalobacteraceae</taxon>
        <taxon>Telluria group</taxon>
        <taxon>Massilia</taxon>
    </lineage>
</organism>
<dbReference type="KEGG" id="mlir:LPB04_08780"/>
<evidence type="ECO:0000313" key="1">
    <source>
        <dbReference type="EMBL" id="QOL51337.1"/>
    </source>
</evidence>
<sequence>MARWQRAAGAALAMALALAVQGCAREDGSRILGHWRAERFAVMSLKLPVGPELHITRDRLASADNALALPISAITQDDDEVTLETAGAIGLSFHFVEPDRMYVELPFVGKIYYRRVADTPPEAVAQGSAPAAQASVPAPAAPAAPVRPVAETAPAAPAAAPGEQYYHQALASAREGDDDGALRHLHRAFGAGFSGAGRVAASPEFAHLRTDVRFQVLLSRYDGE</sequence>
<dbReference type="AlphaFoldDB" id="A0A7L9U8X9"/>
<name>A0A7L9U8X9_9BURK</name>